<dbReference type="Proteomes" id="UP001060170">
    <property type="component" value="Chromosome 3"/>
</dbReference>
<protein>
    <submittedName>
        <fullName evidence="1">Uncharacterized protein</fullName>
    </submittedName>
</protein>
<accession>A0ACC0ETS6</accession>
<comment type="caution">
    <text evidence="1">The sequence shown here is derived from an EMBL/GenBank/DDBJ whole genome shotgun (WGS) entry which is preliminary data.</text>
</comment>
<proteinExistence type="predicted"/>
<gene>
    <name evidence="1" type="ORF">MJO28_003269</name>
</gene>
<keyword evidence="2" id="KW-1185">Reference proteome</keyword>
<dbReference type="EMBL" id="CM045867">
    <property type="protein sequence ID" value="KAI7959478.1"/>
    <property type="molecule type" value="Genomic_DNA"/>
</dbReference>
<reference evidence="2" key="1">
    <citation type="journal article" date="2018" name="BMC Genomics">
        <title>Genomic insights into host adaptation between the wheat stripe rust pathogen (Puccinia striiformis f. sp. tritici) and the barley stripe rust pathogen (Puccinia striiformis f. sp. hordei).</title>
        <authorList>
            <person name="Xia C."/>
            <person name="Wang M."/>
            <person name="Yin C."/>
            <person name="Cornejo O.E."/>
            <person name="Hulbert S.H."/>
            <person name="Chen X."/>
        </authorList>
    </citation>
    <scope>NUCLEOTIDE SEQUENCE [LARGE SCALE GENOMIC DNA]</scope>
    <source>
        <strain evidence="2">93-210</strain>
    </source>
</reference>
<name>A0ACC0ETS6_9BASI</name>
<reference evidence="1 2" key="3">
    <citation type="journal article" date="2022" name="Microbiol. Spectr.">
        <title>Folding features and dynamics of 3D genome architecture in plant fungal pathogens.</title>
        <authorList>
            <person name="Xia C."/>
        </authorList>
    </citation>
    <scope>NUCLEOTIDE SEQUENCE [LARGE SCALE GENOMIC DNA]</scope>
    <source>
        <strain evidence="1 2">93-210</strain>
    </source>
</reference>
<evidence type="ECO:0000313" key="1">
    <source>
        <dbReference type="EMBL" id="KAI7959478.1"/>
    </source>
</evidence>
<feature type="non-terminal residue" evidence="1">
    <location>
        <position position="1"/>
    </location>
</feature>
<sequence length="1060" mass="112585">HPGSKLLPLIVRSGAKGCVEAQDPYRTKTRNGKTILCFACGLGASAVRRLRIIGCKACDAHFHLDCLDPPIVALPTTPSNWVCPLHMDRTLPCRQVSNESGIIPISTLNTPNHGDIDVSVTPRNRAKAKQVEEIIFNRVKYQVPENLIILDFWAKLGKRQESSNAAFVDLSLARDESLATPNNNASISASASPKGTTLAPATNASQEDVGICSSTGYIVPSSPLSSPPLPFSSKGPPTVHSDLSCLLKAAQQVNEAPPPQPTDGLTFLGNAASVQSLVTSKSRRSHQKKSNGAALRTGTRSSARLSKSTSTSIPSEGPDIESTQKQNMPPKQLGPSLEIPLTASSVEPGDVDMAKPSNNPPSSSNDQIFPLHKPDAPTLRVRKRKRCSTAHTSSSTAPSDQTRNETSSSAIQSVNDDVRYRHLPVNNATTVPPETPHIDQPVKSHTPSPHPTISSDVAGLNEATLHSPPANSAMEVDAVSSKPLNTGQSAPPITPHPHLPISREASTNDQQSHWRPPLGCTFAYVLGSHPAQPSPSEGGSTTAPVSETSAFDSSTACSSNPERNTCLGKSTRLPLTGGSALVTSPSHVSPDLQGRETECDETESATRPVRKKVRRNHHNESFKLTNSELFSKTAEWQTASSSVLALPSSIPDTCNTLPPPSQRVSGVDVPGRTIVNRGHKFGKAWSNKMTTPPLNAVVTRPEASATDSATVLLPTHRTPAIHQGVPSSSLAYKNVHSPASIILTTKDSPSGTDSAFDVYPEEAKFPQTHAAPDILSQSVHQPARLINNASNPTGTSITSHDDAFTATALPLDPRLSPPENVEISQVSKPSGSGKGSANSSAKISTPLARLENDRSKPPISEVPAKHPPRKKVKRKSAPITGRTCSSVEAASLARTVPAMRTSASPHLSQPSQSIFRSPATTFVPLPQSPLTLFPQPLRVVSFIAHPHALALVHHPQHSPTALHTDGNQQLYVPHSQHQGTRLNYVSPSIIRSRTMAREGSGSQVQPRRGSLTVHGSSPPLATTAADVGRPSSAVGDPTMSNSRDSVFIPLRLTKPVRDSL</sequence>
<evidence type="ECO:0000313" key="2">
    <source>
        <dbReference type="Proteomes" id="UP001060170"/>
    </source>
</evidence>
<reference evidence="2" key="2">
    <citation type="journal article" date="2018" name="Mol. Plant Microbe Interact.">
        <title>Genome sequence resources for the wheat stripe rust pathogen (Puccinia striiformis f. sp. tritici) and the barley stripe rust pathogen (Puccinia striiformis f. sp. hordei).</title>
        <authorList>
            <person name="Xia C."/>
            <person name="Wang M."/>
            <person name="Yin C."/>
            <person name="Cornejo O.E."/>
            <person name="Hulbert S.H."/>
            <person name="Chen X."/>
        </authorList>
    </citation>
    <scope>NUCLEOTIDE SEQUENCE [LARGE SCALE GENOMIC DNA]</scope>
    <source>
        <strain evidence="2">93-210</strain>
    </source>
</reference>
<organism evidence="1 2">
    <name type="scientific">Puccinia striiformis f. sp. tritici</name>
    <dbReference type="NCBI Taxonomy" id="168172"/>
    <lineage>
        <taxon>Eukaryota</taxon>
        <taxon>Fungi</taxon>
        <taxon>Dikarya</taxon>
        <taxon>Basidiomycota</taxon>
        <taxon>Pucciniomycotina</taxon>
        <taxon>Pucciniomycetes</taxon>
        <taxon>Pucciniales</taxon>
        <taxon>Pucciniaceae</taxon>
        <taxon>Puccinia</taxon>
    </lineage>
</organism>